<evidence type="ECO:0000256" key="5">
    <source>
        <dbReference type="SAM" id="MobiDB-lite"/>
    </source>
</evidence>
<keyword evidence="4" id="KW-0804">Transcription</keyword>
<dbReference type="GO" id="GO:0032993">
    <property type="term" value="C:protein-DNA complex"/>
    <property type="evidence" value="ECO:0007669"/>
    <property type="project" value="TreeGrafter"/>
</dbReference>
<evidence type="ECO:0000256" key="4">
    <source>
        <dbReference type="ARBA" id="ARBA00023163"/>
    </source>
</evidence>
<dbReference type="OrthoDB" id="79118at2"/>
<evidence type="ECO:0000313" key="7">
    <source>
        <dbReference type="EMBL" id="MQY05815.1"/>
    </source>
</evidence>
<keyword evidence="8" id="KW-1185">Reference proteome</keyword>
<sequence length="297" mass="32227">MLERHELEAFLTLAEELHFGRTAERLHVSTARISQTIRRLERRIGVPLFERTSRRVALTATGAELYAELRPAWTRIGAAVERATRYGRGMAGTLRVGFTGAAAGQLMLDAAGPFRDRHPGSRVLLEEVRIRDWPLLRDGELDLLMAAGPLDVPGVAAGPVLVREAAMLAVPAGHPFARRASVSLEDLARVPVLRHDGELPASYAARHSPTETPAGRPVPSGPRASTLNEFLAFVSAGEGVLPVGAQARRYYPRPGVAYVPFSDAPPVEWSLFWREDRATALVLAFAAAAAELLGRDP</sequence>
<dbReference type="GO" id="GO:0003700">
    <property type="term" value="F:DNA-binding transcription factor activity"/>
    <property type="evidence" value="ECO:0007669"/>
    <property type="project" value="InterPro"/>
</dbReference>
<dbReference type="Pfam" id="PF00126">
    <property type="entry name" value="HTH_1"/>
    <property type="match status" value="1"/>
</dbReference>
<dbReference type="SUPFAM" id="SSF53850">
    <property type="entry name" value="Periplasmic binding protein-like II"/>
    <property type="match status" value="1"/>
</dbReference>
<keyword evidence="3" id="KW-0238">DNA-binding</keyword>
<dbReference type="PROSITE" id="PS50931">
    <property type="entry name" value="HTH_LYSR"/>
    <property type="match status" value="1"/>
</dbReference>
<dbReference type="PANTHER" id="PTHR30346">
    <property type="entry name" value="TRANSCRIPTIONAL DUAL REGULATOR HCAR-RELATED"/>
    <property type="match status" value="1"/>
</dbReference>
<evidence type="ECO:0000259" key="6">
    <source>
        <dbReference type="PROSITE" id="PS50931"/>
    </source>
</evidence>
<dbReference type="PANTHER" id="PTHR30346:SF0">
    <property type="entry name" value="HCA OPERON TRANSCRIPTIONAL ACTIVATOR HCAR"/>
    <property type="match status" value="1"/>
</dbReference>
<accession>A0A7K0BXA5</accession>
<protein>
    <submittedName>
        <fullName evidence="7">HTH-type transcriptional regulator GltC</fullName>
    </submittedName>
</protein>
<proteinExistence type="inferred from homology"/>
<dbReference type="GO" id="GO:0003677">
    <property type="term" value="F:DNA binding"/>
    <property type="evidence" value="ECO:0007669"/>
    <property type="project" value="UniProtKB-KW"/>
</dbReference>
<dbReference type="InterPro" id="IPR036388">
    <property type="entry name" value="WH-like_DNA-bd_sf"/>
</dbReference>
<dbReference type="PRINTS" id="PR00039">
    <property type="entry name" value="HTHLYSR"/>
</dbReference>
<evidence type="ECO:0000256" key="2">
    <source>
        <dbReference type="ARBA" id="ARBA00023015"/>
    </source>
</evidence>
<dbReference type="InterPro" id="IPR036390">
    <property type="entry name" value="WH_DNA-bd_sf"/>
</dbReference>
<dbReference type="RefSeq" id="WP_153534089.1">
    <property type="nucleotide sequence ID" value="NZ_WEGH01000002.1"/>
</dbReference>
<evidence type="ECO:0000256" key="3">
    <source>
        <dbReference type="ARBA" id="ARBA00023125"/>
    </source>
</evidence>
<name>A0A7K0BXA5_9ACTN</name>
<dbReference type="Proteomes" id="UP000487268">
    <property type="component" value="Unassembled WGS sequence"/>
</dbReference>
<dbReference type="Gene3D" id="1.10.10.10">
    <property type="entry name" value="Winged helix-like DNA-binding domain superfamily/Winged helix DNA-binding domain"/>
    <property type="match status" value="1"/>
</dbReference>
<dbReference type="InterPro" id="IPR005119">
    <property type="entry name" value="LysR_subst-bd"/>
</dbReference>
<evidence type="ECO:0000256" key="1">
    <source>
        <dbReference type="ARBA" id="ARBA00009437"/>
    </source>
</evidence>
<dbReference type="InterPro" id="IPR000847">
    <property type="entry name" value="LysR_HTH_N"/>
</dbReference>
<dbReference type="Gene3D" id="3.40.190.10">
    <property type="entry name" value="Periplasmic binding protein-like II"/>
    <property type="match status" value="2"/>
</dbReference>
<dbReference type="EMBL" id="WEGH01000002">
    <property type="protein sequence ID" value="MQY05815.1"/>
    <property type="molecule type" value="Genomic_DNA"/>
</dbReference>
<dbReference type="Pfam" id="PF03466">
    <property type="entry name" value="LysR_substrate"/>
    <property type="match status" value="1"/>
</dbReference>
<dbReference type="AlphaFoldDB" id="A0A7K0BXA5"/>
<comment type="caution">
    <text evidence="7">The sequence shown here is derived from an EMBL/GenBank/DDBJ whole genome shotgun (WGS) entry which is preliminary data.</text>
</comment>
<keyword evidence="2" id="KW-0805">Transcription regulation</keyword>
<organism evidence="7 8">
    <name type="scientific">Actinomadura macrotermitis</name>
    <dbReference type="NCBI Taxonomy" id="2585200"/>
    <lineage>
        <taxon>Bacteria</taxon>
        <taxon>Bacillati</taxon>
        <taxon>Actinomycetota</taxon>
        <taxon>Actinomycetes</taxon>
        <taxon>Streptosporangiales</taxon>
        <taxon>Thermomonosporaceae</taxon>
        <taxon>Actinomadura</taxon>
    </lineage>
</organism>
<feature type="domain" description="HTH lysR-type" evidence="6">
    <location>
        <begin position="1"/>
        <end position="59"/>
    </location>
</feature>
<reference evidence="7 8" key="1">
    <citation type="submission" date="2019-10" db="EMBL/GenBank/DDBJ databases">
        <title>Actinomadura rubteroloni sp. nov. and Actinomadura macrotermitis sp. nov., isolated from the gut of fungus growing-termite Macrotermes natalensis.</title>
        <authorList>
            <person name="Benndorf R."/>
            <person name="Martin K."/>
            <person name="Kuefner M."/>
            <person name="De Beer W."/>
            <person name="Kaster A.-K."/>
            <person name="Vollmers J."/>
            <person name="Poulsen M."/>
            <person name="Beemelmanns C."/>
        </authorList>
    </citation>
    <scope>NUCLEOTIDE SEQUENCE [LARGE SCALE GENOMIC DNA]</scope>
    <source>
        <strain evidence="7 8">RB68</strain>
    </source>
</reference>
<feature type="region of interest" description="Disordered" evidence="5">
    <location>
        <begin position="201"/>
        <end position="221"/>
    </location>
</feature>
<dbReference type="SUPFAM" id="SSF46785">
    <property type="entry name" value="Winged helix' DNA-binding domain"/>
    <property type="match status" value="1"/>
</dbReference>
<evidence type="ECO:0000313" key="8">
    <source>
        <dbReference type="Proteomes" id="UP000487268"/>
    </source>
</evidence>
<dbReference type="CDD" id="cd08414">
    <property type="entry name" value="PBP2_LTTR_aromatics_like"/>
    <property type="match status" value="1"/>
</dbReference>
<dbReference type="FunFam" id="1.10.10.10:FF:000001">
    <property type="entry name" value="LysR family transcriptional regulator"/>
    <property type="match status" value="1"/>
</dbReference>
<comment type="similarity">
    <text evidence="1">Belongs to the LysR transcriptional regulatory family.</text>
</comment>
<gene>
    <name evidence="7" type="primary">gltC_8</name>
    <name evidence="7" type="ORF">ACRB68_38920</name>
</gene>